<evidence type="ECO:0000256" key="9">
    <source>
        <dbReference type="RuleBase" id="RU365082"/>
    </source>
</evidence>
<dbReference type="RefSeq" id="XP_062788278.1">
    <property type="nucleotide sequence ID" value="XM_062932227.1"/>
</dbReference>
<protein>
    <recommendedName>
        <fullName evidence="3 9">Mediator of RNA polymerase II transcription subunit 14</fullName>
    </recommendedName>
    <alternativeName>
        <fullName evidence="8 9">Mediator complex subunit 14</fullName>
    </alternativeName>
</protein>
<feature type="region of interest" description="Disordered" evidence="10">
    <location>
        <begin position="928"/>
        <end position="952"/>
    </location>
</feature>
<accession>A0ABZ1CPQ2</accession>
<feature type="region of interest" description="Disordered" evidence="10">
    <location>
        <begin position="1"/>
        <end position="54"/>
    </location>
</feature>
<evidence type="ECO:0000256" key="7">
    <source>
        <dbReference type="ARBA" id="ARBA00023242"/>
    </source>
</evidence>
<comment type="similarity">
    <text evidence="2 9">Belongs to the Mediator complex subunit 14 family.</text>
</comment>
<comment type="subcellular location">
    <subcellularLocation>
        <location evidence="1 9">Nucleus</location>
    </subcellularLocation>
</comment>
<name>A0ABZ1CPQ2_9TREE</name>
<keyword evidence="4 9" id="KW-0805">Transcription regulation</keyword>
<feature type="domain" description="Mediator complex subunit MED14 N-terminal" evidence="11">
    <location>
        <begin position="66"/>
        <end position="126"/>
    </location>
</feature>
<evidence type="ECO:0000256" key="1">
    <source>
        <dbReference type="ARBA" id="ARBA00004123"/>
    </source>
</evidence>
<feature type="compositionally biased region" description="Low complexity" evidence="10">
    <location>
        <begin position="928"/>
        <end position="946"/>
    </location>
</feature>
<proteinExistence type="inferred from homology"/>
<evidence type="ECO:0000256" key="2">
    <source>
        <dbReference type="ARBA" id="ARBA00007813"/>
    </source>
</evidence>
<gene>
    <name evidence="12" type="ORF">IL334_000443</name>
</gene>
<feature type="domain" description="Mediator complex subunit MED14 N-terminal" evidence="11">
    <location>
        <begin position="190"/>
        <end position="309"/>
    </location>
</feature>
<evidence type="ECO:0000256" key="10">
    <source>
        <dbReference type="SAM" id="MobiDB-lite"/>
    </source>
</evidence>
<reference evidence="12 13" key="1">
    <citation type="submission" date="2024-01" db="EMBL/GenBank/DDBJ databases">
        <title>Comparative genomics of Cryptococcus and Kwoniella reveals pathogenesis evolution and contrasting modes of karyotype evolution via chromosome fusion or intercentromeric recombination.</title>
        <authorList>
            <person name="Coelho M.A."/>
            <person name="David-Palma M."/>
            <person name="Shea T."/>
            <person name="Bowers K."/>
            <person name="McGinley-Smith S."/>
            <person name="Mohammad A.W."/>
            <person name="Gnirke A."/>
            <person name="Yurkov A.M."/>
            <person name="Nowrousian M."/>
            <person name="Sun S."/>
            <person name="Cuomo C.A."/>
            <person name="Heitman J."/>
        </authorList>
    </citation>
    <scope>NUCLEOTIDE SEQUENCE [LARGE SCALE GENOMIC DNA]</scope>
    <source>
        <strain evidence="12">CBS 11374</strain>
    </source>
</reference>
<evidence type="ECO:0000256" key="3">
    <source>
        <dbReference type="ARBA" id="ARBA00019619"/>
    </source>
</evidence>
<dbReference type="PANTHER" id="PTHR12809">
    <property type="entry name" value="MEDIATOR COMPLEX SUBUNIT"/>
    <property type="match status" value="1"/>
</dbReference>
<feature type="compositionally biased region" description="Polar residues" evidence="10">
    <location>
        <begin position="23"/>
        <end position="33"/>
    </location>
</feature>
<comment type="subunit">
    <text evidence="9">Component of the Mediator complex.</text>
</comment>
<dbReference type="InterPro" id="IPR055122">
    <property type="entry name" value="Med14_N"/>
</dbReference>
<dbReference type="GeneID" id="87952574"/>
<keyword evidence="6 9" id="KW-0804">Transcription</keyword>
<dbReference type="PANTHER" id="PTHR12809:SF2">
    <property type="entry name" value="MEDIATOR OF RNA POLYMERASE II TRANSCRIPTION SUBUNIT 14"/>
    <property type="match status" value="1"/>
</dbReference>
<evidence type="ECO:0000256" key="6">
    <source>
        <dbReference type="ARBA" id="ARBA00023163"/>
    </source>
</evidence>
<dbReference type="Pfam" id="PF08638">
    <property type="entry name" value="Med14"/>
    <property type="match status" value="2"/>
</dbReference>
<dbReference type="Proteomes" id="UP001329825">
    <property type="component" value="Chromosome 1"/>
</dbReference>
<sequence>MASTSANPGPSSGPSNHPPIPSQPATSTTTVPRNPQLGKEPWFAYPTPTPEQLEEELPPYFEGENVPLGPLLDRLVRKGYGDLRYLLAETLPNVPPKQKPKQIINYATSTRQALLKYLAVLRWKTAVDVPSIPTSSNSPQVHAGNGVVYGLSNFPTPHSNGDPNDTSPSALSNKGKGKAVSGGDELIRGKVTDSRRLAQYMEHQNKQHDDAVVHIRHVTKLVESLRERNPDLLTALALLSTGDYSRLPTSMTEPFLPKPPLTISSVLSILRRLNRHIRYRLRCVDYVPPELIVEGISDGQVYLLGGGEYGWKARMTVVGFEEDSKWWLTGVEWCWRHREKGVDDPGGDTTAQAKGKKFEGEERQGILDLANLEVLPPREVQASSQAKENMIRNEGEDIPKVPETGLNGTTKGIEDEGGSLDVPKIVDAPLVRIHNFLQHLSLSYQLELLFSQAMALSQGKWRNQLRVEIDRETKTLKVKYWIRPRPAALPQQQAAAVGKRPAPPVNQGTARTPLVGGILSVFLTETSIIPNGTDALLGTISSGGLSPCERVLRLHLAVKWEVGELGVGGGLKVGDAMHGESLRINSASLDMEELLLSSARAHAAHLTRVQASSLISSPKFIQSLMSQPTLQDSEDPTSSLPLTLKIPLPSRQSISSLLIGVSAYTGSLEIDDDGSAGHELRSGRVDLATNNVNDGKTRLVDEIGRLTVAIVMENLESQMHQLGWQPTRRLALRLQDLHPATTIFVPLPSSSTYYFVTKVTPSGLAYDLLKVVKVPMDNGLGFGVKSAVGDRVPLEVEKLRSRRRNRSDDGSADIASPFEVVNRDLKELYILSNALVAQSIIERQLKDRSIPYTARYPPSAGPGAPRSASALAGMIPTICVDVRDLLKEGKSGAAADIAMPNVGMQIEDWWKGGKCEVTTIVQLRHQSSMAEASTAPSSPSPGQTPSHANSEDISFDPATAVVKFRAKDIGRCVPAFLEQWERLSKVIVVAGEVNRMNKLAEFQNVKMLSFDLRTATLTYATGYNASITYTPTDDSYQVTLRTAGRPSSVVDIDGTDSENNQEKKNPHLILAPLLSARLTELASAPMGGIKKGAIGREFVGLLKNTLPFFEQVEMLEKRDWRLVILDVRTWRIVRDFQGRRYALDITLLPTQTHYLIQSSLNPKGPDKIIDEFTGRLTEFPLKSTISEIYDKQKSASLNPEQQEVKVKQEQESRSTSKLAPTNKGGNAMSIPPLMKIDRGNSILIEVDLIKIILSDMISSIEDSIGTKNE</sequence>
<evidence type="ECO:0000313" key="13">
    <source>
        <dbReference type="Proteomes" id="UP001329825"/>
    </source>
</evidence>
<feature type="compositionally biased region" description="Low complexity" evidence="10">
    <location>
        <begin position="1"/>
        <end position="15"/>
    </location>
</feature>
<keyword evidence="13" id="KW-1185">Reference proteome</keyword>
<organism evidence="12 13">
    <name type="scientific">Kwoniella shivajii</name>
    <dbReference type="NCBI Taxonomy" id="564305"/>
    <lineage>
        <taxon>Eukaryota</taxon>
        <taxon>Fungi</taxon>
        <taxon>Dikarya</taxon>
        <taxon>Basidiomycota</taxon>
        <taxon>Agaricomycotina</taxon>
        <taxon>Tremellomycetes</taxon>
        <taxon>Tremellales</taxon>
        <taxon>Cryptococcaceae</taxon>
        <taxon>Kwoniella</taxon>
    </lineage>
</organism>
<dbReference type="EMBL" id="CP141881">
    <property type="protein sequence ID" value="WRT63538.1"/>
    <property type="molecule type" value="Genomic_DNA"/>
</dbReference>
<evidence type="ECO:0000256" key="8">
    <source>
        <dbReference type="ARBA" id="ARBA00032007"/>
    </source>
</evidence>
<keyword evidence="7 9" id="KW-0539">Nucleus</keyword>
<feature type="compositionally biased region" description="Basic and acidic residues" evidence="10">
    <location>
        <begin position="1202"/>
        <end position="1214"/>
    </location>
</feature>
<feature type="region of interest" description="Disordered" evidence="10">
    <location>
        <begin position="152"/>
        <end position="186"/>
    </location>
</feature>
<evidence type="ECO:0000313" key="12">
    <source>
        <dbReference type="EMBL" id="WRT63538.1"/>
    </source>
</evidence>
<feature type="compositionally biased region" description="Polar residues" evidence="10">
    <location>
        <begin position="153"/>
        <end position="172"/>
    </location>
</feature>
<evidence type="ECO:0000256" key="5">
    <source>
        <dbReference type="ARBA" id="ARBA00023159"/>
    </source>
</evidence>
<feature type="region of interest" description="Disordered" evidence="10">
    <location>
        <begin position="1195"/>
        <end position="1230"/>
    </location>
</feature>
<comment type="function">
    <text evidence="9">Component of the Mediator complex, a coactivator involved in the regulated transcription of nearly all RNA polymerase II-dependent genes. Mediator functions as a bridge to convey information from gene-specific regulatory proteins to the basal RNA polymerase II transcription machinery. Mediator is recruited to promoters by direct interactions with regulatory proteins and serves as a scaffold for the assembly of a functional preinitiation complex with RNA polymerase II and the general transcription factors.</text>
</comment>
<keyword evidence="5 9" id="KW-0010">Activator</keyword>
<dbReference type="InterPro" id="IPR013947">
    <property type="entry name" value="Mediator_Med14"/>
</dbReference>
<evidence type="ECO:0000259" key="11">
    <source>
        <dbReference type="Pfam" id="PF08638"/>
    </source>
</evidence>
<evidence type="ECO:0000256" key="4">
    <source>
        <dbReference type="ARBA" id="ARBA00023015"/>
    </source>
</evidence>